<dbReference type="GO" id="GO:0017057">
    <property type="term" value="F:6-phosphogluconolactonase activity"/>
    <property type="evidence" value="ECO:0007669"/>
    <property type="project" value="TreeGrafter"/>
</dbReference>
<evidence type="ECO:0000256" key="1">
    <source>
        <dbReference type="ARBA" id="ARBA00005564"/>
    </source>
</evidence>
<accession>A0A5C1Y5U8</accession>
<comment type="similarity">
    <text evidence="1">Belongs to the cycloisomerase 2 family.</text>
</comment>
<dbReference type="RefSeq" id="WP_149324835.1">
    <property type="nucleotide sequence ID" value="NZ_CP043504.1"/>
</dbReference>
<dbReference type="InterPro" id="IPR011048">
    <property type="entry name" value="Haem_d1_sf"/>
</dbReference>
<dbReference type="InterPro" id="IPR015943">
    <property type="entry name" value="WD40/YVTN_repeat-like_dom_sf"/>
</dbReference>
<gene>
    <name evidence="2" type="ORF">FLP23_04965</name>
</gene>
<dbReference type="SUPFAM" id="SSF51004">
    <property type="entry name" value="C-terminal (heme d1) domain of cytochrome cd1-nitrite reductase"/>
    <property type="match status" value="1"/>
</dbReference>
<dbReference type="PANTHER" id="PTHR30344:SF1">
    <property type="entry name" value="6-PHOSPHOGLUCONOLACTONASE"/>
    <property type="match status" value="1"/>
</dbReference>
<dbReference type="InterPro" id="IPR050282">
    <property type="entry name" value="Cycloisomerase_2"/>
</dbReference>
<dbReference type="Pfam" id="PF10282">
    <property type="entry name" value="Lactonase"/>
    <property type="match status" value="1"/>
</dbReference>
<evidence type="ECO:0000313" key="2">
    <source>
        <dbReference type="EMBL" id="QEO09413.1"/>
    </source>
</evidence>
<dbReference type="OrthoDB" id="9790815at2"/>
<dbReference type="PANTHER" id="PTHR30344">
    <property type="entry name" value="6-PHOSPHOGLUCONOLACTONASE-RELATED"/>
    <property type="match status" value="1"/>
</dbReference>
<proteinExistence type="inferred from homology"/>
<dbReference type="InterPro" id="IPR019405">
    <property type="entry name" value="Lactonase_7-beta_prop"/>
</dbReference>
<dbReference type="AlphaFoldDB" id="A0A5C1Y5U8"/>
<reference evidence="2 3" key="1">
    <citation type="submission" date="2019-09" db="EMBL/GenBank/DDBJ databases">
        <title>Genome sequencing of strain KACC 19322.</title>
        <authorList>
            <person name="Heo J."/>
            <person name="Kim S.-J."/>
            <person name="Kim J.-S."/>
            <person name="Hong S.-B."/>
            <person name="Kwon S.-W."/>
        </authorList>
    </citation>
    <scope>NUCLEOTIDE SEQUENCE [LARGE SCALE GENOMIC DNA]</scope>
    <source>
        <strain evidence="2 3">KACC 19322</strain>
    </source>
</reference>
<dbReference type="EMBL" id="CP043504">
    <property type="protein sequence ID" value="QEO09413.1"/>
    <property type="molecule type" value="Genomic_DNA"/>
</dbReference>
<protein>
    <submittedName>
        <fullName evidence="2">Lactonase family protein</fullName>
    </submittedName>
</protein>
<organism evidence="2 3">
    <name type="scientific">Protaetiibacter larvae</name>
    <dbReference type="NCBI Taxonomy" id="2592654"/>
    <lineage>
        <taxon>Bacteria</taxon>
        <taxon>Bacillati</taxon>
        <taxon>Actinomycetota</taxon>
        <taxon>Actinomycetes</taxon>
        <taxon>Micrococcales</taxon>
        <taxon>Microbacteriaceae</taxon>
        <taxon>Protaetiibacter</taxon>
    </lineage>
</organism>
<name>A0A5C1Y5U8_9MICO</name>
<sequence length="351" mass="37532">MRFHVGSYSRRSPWAAAPDGHGEGIALAELSEESGALELVEFRFDDNPAYIDTDPRAARLWTVTELETGGALHGYEVDADGTLGRRTGVDTGADAPCHVTADLVHDLAYVAHYQGARFSVLALDDGLPASLVEVHEMPGVVAGVDRRDARPRPHSSLVIGDHVLMADCGRDSLLLFRIHGRGADARLSLAAELALPERTGPRHLAAGRGGIVYVSNQNTPGISVIEVTVGADPALRVVQLVASPGLGRAAALTSEVAVHPTLPIVYLANRRDESLSVFDIVAEDGSLALRESVDVLGAWPRHFRVTPDGGFLLVANQNSDEVVSFAVDERGGLSWTGHRLGIPTPTMIRYW</sequence>
<dbReference type="KEGG" id="lyk:FLP23_04965"/>
<dbReference type="Proteomes" id="UP000322159">
    <property type="component" value="Chromosome"/>
</dbReference>
<evidence type="ECO:0000313" key="3">
    <source>
        <dbReference type="Proteomes" id="UP000322159"/>
    </source>
</evidence>
<keyword evidence="3" id="KW-1185">Reference proteome</keyword>
<dbReference type="Gene3D" id="2.130.10.10">
    <property type="entry name" value="YVTN repeat-like/Quinoprotein amine dehydrogenase"/>
    <property type="match status" value="1"/>
</dbReference>